<evidence type="ECO:0000256" key="8">
    <source>
        <dbReference type="PROSITE-ProRule" id="PRU00108"/>
    </source>
</evidence>
<dbReference type="EMBL" id="JARAOO010000009">
    <property type="protein sequence ID" value="KAJ7955873.1"/>
    <property type="molecule type" value="Genomic_DNA"/>
</dbReference>
<keyword evidence="5 8" id="KW-0371">Homeobox</keyword>
<evidence type="ECO:0000256" key="9">
    <source>
        <dbReference type="RuleBase" id="RU000682"/>
    </source>
</evidence>
<comment type="similarity">
    <text evidence="2">Belongs to the HD-ZIP homeobox family. Class II subfamily.</text>
</comment>
<dbReference type="Gene3D" id="1.10.10.60">
    <property type="entry name" value="Homeodomain-like"/>
    <property type="match status" value="1"/>
</dbReference>
<dbReference type="PANTHER" id="PTHR45714:SF72">
    <property type="entry name" value="HOMEOBOX-LEUCINE ZIPPER PROTEIN HOX26-RELATED"/>
    <property type="match status" value="1"/>
</dbReference>
<keyword evidence="3" id="KW-0805">Transcription regulation</keyword>
<evidence type="ECO:0000313" key="13">
    <source>
        <dbReference type="Proteomes" id="UP001163823"/>
    </source>
</evidence>
<protein>
    <submittedName>
        <fullName evidence="12">Homeobox-leucine zipper protein family</fullName>
    </submittedName>
</protein>
<dbReference type="Pfam" id="PF02183">
    <property type="entry name" value="HALZ"/>
    <property type="match status" value="1"/>
</dbReference>
<sequence>MEEDEACNTSLCLGLGIGGYVPIIGKEKKKIKENKAPPLLCLDQSFERCPPKKEALKVDHHDHDHDKAADGFRLKRINENNHYDHYPEIDGKSDNSINSNNKKGCRKKLRLTKQQSALLEDSFKLHTTLNPVQKQALAEKLNVKSRQVEVWFQNRRARTKLKQTEVDCEFLKKCCESLSEENRRLKKELQELRGGIRVGPHSQLQNKAATLTICSSCEKKLVIVKNNNQVAAAAEVAATHAAFLDVVRIANNKLQSGLDGTKIDHP</sequence>
<keyword evidence="7 8" id="KW-0539">Nucleus</keyword>
<dbReference type="Proteomes" id="UP001163823">
    <property type="component" value="Chromosome 9"/>
</dbReference>
<evidence type="ECO:0000256" key="6">
    <source>
        <dbReference type="ARBA" id="ARBA00023163"/>
    </source>
</evidence>
<keyword evidence="13" id="KW-1185">Reference proteome</keyword>
<evidence type="ECO:0000256" key="7">
    <source>
        <dbReference type="ARBA" id="ARBA00023242"/>
    </source>
</evidence>
<dbReference type="CDD" id="cd00086">
    <property type="entry name" value="homeodomain"/>
    <property type="match status" value="1"/>
</dbReference>
<dbReference type="InterPro" id="IPR050762">
    <property type="entry name" value="HD-ZIP_Homeobox_LZ_Class_II"/>
</dbReference>
<dbReference type="SMART" id="SM00389">
    <property type="entry name" value="HOX"/>
    <property type="match status" value="1"/>
</dbReference>
<keyword evidence="10" id="KW-0175">Coiled coil</keyword>
<accession>A0AAD7PHK1</accession>
<dbReference type="PROSITE" id="PS50071">
    <property type="entry name" value="HOMEOBOX_2"/>
    <property type="match status" value="1"/>
</dbReference>
<evidence type="ECO:0000256" key="3">
    <source>
        <dbReference type="ARBA" id="ARBA00023015"/>
    </source>
</evidence>
<gene>
    <name evidence="12" type="ORF">O6P43_022397</name>
</gene>
<evidence type="ECO:0000256" key="10">
    <source>
        <dbReference type="SAM" id="Coils"/>
    </source>
</evidence>
<dbReference type="SUPFAM" id="SSF46689">
    <property type="entry name" value="Homeodomain-like"/>
    <property type="match status" value="1"/>
</dbReference>
<dbReference type="AlphaFoldDB" id="A0AAD7PHK1"/>
<evidence type="ECO:0000256" key="4">
    <source>
        <dbReference type="ARBA" id="ARBA00023125"/>
    </source>
</evidence>
<feature type="domain" description="Homeobox" evidence="11">
    <location>
        <begin position="102"/>
        <end position="162"/>
    </location>
</feature>
<dbReference type="Pfam" id="PF00046">
    <property type="entry name" value="Homeodomain"/>
    <property type="match status" value="1"/>
</dbReference>
<organism evidence="12 13">
    <name type="scientific">Quillaja saponaria</name>
    <name type="common">Soap bark tree</name>
    <dbReference type="NCBI Taxonomy" id="32244"/>
    <lineage>
        <taxon>Eukaryota</taxon>
        <taxon>Viridiplantae</taxon>
        <taxon>Streptophyta</taxon>
        <taxon>Embryophyta</taxon>
        <taxon>Tracheophyta</taxon>
        <taxon>Spermatophyta</taxon>
        <taxon>Magnoliopsida</taxon>
        <taxon>eudicotyledons</taxon>
        <taxon>Gunneridae</taxon>
        <taxon>Pentapetalae</taxon>
        <taxon>rosids</taxon>
        <taxon>fabids</taxon>
        <taxon>Fabales</taxon>
        <taxon>Quillajaceae</taxon>
        <taxon>Quillaja</taxon>
    </lineage>
</organism>
<dbReference type="GO" id="GO:0043565">
    <property type="term" value="F:sequence-specific DNA binding"/>
    <property type="evidence" value="ECO:0007669"/>
    <property type="project" value="InterPro"/>
</dbReference>
<evidence type="ECO:0000313" key="12">
    <source>
        <dbReference type="EMBL" id="KAJ7955873.1"/>
    </source>
</evidence>
<dbReference type="InterPro" id="IPR001356">
    <property type="entry name" value="HD"/>
</dbReference>
<evidence type="ECO:0000256" key="5">
    <source>
        <dbReference type="ARBA" id="ARBA00023155"/>
    </source>
</evidence>
<dbReference type="PROSITE" id="PS00027">
    <property type="entry name" value="HOMEOBOX_1"/>
    <property type="match status" value="1"/>
</dbReference>
<feature type="coiled-coil region" evidence="10">
    <location>
        <begin position="168"/>
        <end position="195"/>
    </location>
</feature>
<dbReference type="GO" id="GO:0005634">
    <property type="term" value="C:nucleus"/>
    <property type="evidence" value="ECO:0007669"/>
    <property type="project" value="UniProtKB-SubCell"/>
</dbReference>
<keyword evidence="4 8" id="KW-0238">DNA-binding</keyword>
<keyword evidence="6" id="KW-0804">Transcription</keyword>
<dbReference type="PANTHER" id="PTHR45714">
    <property type="entry name" value="HOMEOBOX-LEUCINE ZIPPER PROTEIN HAT14"/>
    <property type="match status" value="1"/>
</dbReference>
<dbReference type="InterPro" id="IPR003106">
    <property type="entry name" value="Leu_zip_homeo"/>
</dbReference>
<evidence type="ECO:0000256" key="1">
    <source>
        <dbReference type="ARBA" id="ARBA00004123"/>
    </source>
</evidence>
<comment type="caution">
    <text evidence="12">The sequence shown here is derived from an EMBL/GenBank/DDBJ whole genome shotgun (WGS) entry which is preliminary data.</text>
</comment>
<name>A0AAD7PHK1_QUISA</name>
<feature type="DNA-binding region" description="Homeobox" evidence="8">
    <location>
        <begin position="104"/>
        <end position="163"/>
    </location>
</feature>
<proteinExistence type="inferred from homology"/>
<dbReference type="InterPro" id="IPR017970">
    <property type="entry name" value="Homeobox_CS"/>
</dbReference>
<reference evidence="12" key="1">
    <citation type="journal article" date="2023" name="Science">
        <title>Elucidation of the pathway for biosynthesis of saponin adjuvants from the soapbark tree.</title>
        <authorList>
            <person name="Reed J."/>
            <person name="Orme A."/>
            <person name="El-Demerdash A."/>
            <person name="Owen C."/>
            <person name="Martin L.B.B."/>
            <person name="Misra R.C."/>
            <person name="Kikuchi S."/>
            <person name="Rejzek M."/>
            <person name="Martin A.C."/>
            <person name="Harkess A."/>
            <person name="Leebens-Mack J."/>
            <person name="Louveau T."/>
            <person name="Stephenson M.J."/>
            <person name="Osbourn A."/>
        </authorList>
    </citation>
    <scope>NUCLEOTIDE SEQUENCE</scope>
    <source>
        <strain evidence="12">S10</strain>
    </source>
</reference>
<evidence type="ECO:0000259" key="11">
    <source>
        <dbReference type="PROSITE" id="PS50071"/>
    </source>
</evidence>
<comment type="subcellular location">
    <subcellularLocation>
        <location evidence="1 8 9">Nucleus</location>
    </subcellularLocation>
</comment>
<dbReference type="SMART" id="SM00340">
    <property type="entry name" value="HALZ"/>
    <property type="match status" value="1"/>
</dbReference>
<dbReference type="GO" id="GO:0000981">
    <property type="term" value="F:DNA-binding transcription factor activity, RNA polymerase II-specific"/>
    <property type="evidence" value="ECO:0007669"/>
    <property type="project" value="InterPro"/>
</dbReference>
<evidence type="ECO:0000256" key="2">
    <source>
        <dbReference type="ARBA" id="ARBA00006074"/>
    </source>
</evidence>
<dbReference type="KEGG" id="qsa:O6P43_022397"/>
<dbReference type="InterPro" id="IPR009057">
    <property type="entry name" value="Homeodomain-like_sf"/>
</dbReference>